<feature type="binding site" evidence="5">
    <location>
        <position position="145"/>
    </location>
    <ligand>
        <name>Mg(2+)</name>
        <dbReference type="ChEBI" id="CHEBI:18420"/>
        <label>1</label>
    </ligand>
</feature>
<feature type="site" description="Transition state stabilizer" evidence="6">
    <location>
        <position position="147"/>
    </location>
</feature>
<dbReference type="PANTHER" id="PTHR22748:SF6">
    <property type="entry name" value="DNA-(APURINIC OR APYRIMIDINIC SITE) ENDONUCLEASE"/>
    <property type="match status" value="1"/>
</dbReference>
<organism evidence="8 9">
    <name type="scientific">Methanocella paludicola (strain DSM 17711 / JCM 13418 / NBRC 101707 / SANAE)</name>
    <dbReference type="NCBI Taxonomy" id="304371"/>
    <lineage>
        <taxon>Archaea</taxon>
        <taxon>Methanobacteriati</taxon>
        <taxon>Methanobacteriota</taxon>
        <taxon>Stenosarchaea group</taxon>
        <taxon>Methanomicrobia</taxon>
        <taxon>Methanocellales</taxon>
        <taxon>Methanocellaceae</taxon>
        <taxon>Methanocella</taxon>
    </lineage>
</organism>
<keyword evidence="4 5" id="KW-0460">Magnesium</keyword>
<evidence type="ECO:0000259" key="7">
    <source>
        <dbReference type="Pfam" id="PF03372"/>
    </source>
</evidence>
<dbReference type="InterPro" id="IPR036691">
    <property type="entry name" value="Endo/exonu/phosph_ase_sf"/>
</dbReference>
<dbReference type="EMBL" id="AP011532">
    <property type="protein sequence ID" value="BAI62286.1"/>
    <property type="molecule type" value="Genomic_DNA"/>
</dbReference>
<dbReference type="GO" id="GO:0006284">
    <property type="term" value="P:base-excision repair"/>
    <property type="evidence" value="ECO:0007669"/>
    <property type="project" value="TreeGrafter"/>
</dbReference>
<feature type="site" description="Interaction with DNA substrate" evidence="6">
    <location>
        <position position="255"/>
    </location>
</feature>
<feature type="binding site" evidence="5">
    <location>
        <position position="254"/>
    </location>
    <ligand>
        <name>Mg(2+)</name>
        <dbReference type="ChEBI" id="CHEBI:18420"/>
        <label>1</label>
    </ligand>
</feature>
<keyword evidence="5" id="KW-0464">Manganese</keyword>
<dbReference type="GO" id="GO:0046872">
    <property type="term" value="F:metal ion binding"/>
    <property type="evidence" value="ECO:0007669"/>
    <property type="project" value="UniProtKB-KW"/>
</dbReference>
<evidence type="ECO:0000256" key="5">
    <source>
        <dbReference type="PIRSR" id="PIRSR604808-2"/>
    </source>
</evidence>
<comment type="similarity">
    <text evidence="1">Belongs to the DNA repair enzymes AP/ExoA family.</text>
</comment>
<dbReference type="OrthoDB" id="338669at2157"/>
<proteinExistence type="inferred from homology"/>
<dbReference type="PANTHER" id="PTHR22748">
    <property type="entry name" value="AP ENDONUCLEASE"/>
    <property type="match status" value="1"/>
</dbReference>
<dbReference type="Pfam" id="PF03372">
    <property type="entry name" value="Exo_endo_phos"/>
    <property type="match status" value="1"/>
</dbReference>
<dbReference type="Gene3D" id="3.60.10.10">
    <property type="entry name" value="Endonuclease/exonuclease/phosphatase"/>
    <property type="match status" value="1"/>
</dbReference>
<comment type="cofactor">
    <cofactor evidence="5">
        <name>Mg(2+)</name>
        <dbReference type="ChEBI" id="CHEBI:18420"/>
    </cofactor>
    <cofactor evidence="5">
        <name>Mn(2+)</name>
        <dbReference type="ChEBI" id="CHEBI:29035"/>
    </cofactor>
    <text evidence="5">Probably binds two magnesium or manganese ions per subunit.</text>
</comment>
<dbReference type="SUPFAM" id="SSF56219">
    <property type="entry name" value="DNase I-like"/>
    <property type="match status" value="1"/>
</dbReference>
<dbReference type="Proteomes" id="UP000001882">
    <property type="component" value="Chromosome"/>
</dbReference>
<name>D1Z0R4_METPS</name>
<dbReference type="KEGG" id="mpd:MCP_2214"/>
<dbReference type="STRING" id="304371.MCP_2214"/>
<dbReference type="GO" id="GO:0003906">
    <property type="term" value="F:DNA-(apurinic or apyrimidinic site) endonuclease activity"/>
    <property type="evidence" value="ECO:0007669"/>
    <property type="project" value="TreeGrafter"/>
</dbReference>
<keyword evidence="9" id="KW-1185">Reference proteome</keyword>
<evidence type="ECO:0000313" key="9">
    <source>
        <dbReference type="Proteomes" id="UP000001882"/>
    </source>
</evidence>
<keyword evidence="2 5" id="KW-0479">Metal-binding</keyword>
<evidence type="ECO:0000256" key="6">
    <source>
        <dbReference type="PIRSR" id="PIRSR604808-3"/>
    </source>
</evidence>
<gene>
    <name evidence="8" type="ordered locus">MCP_2214</name>
</gene>
<evidence type="ECO:0000313" key="8">
    <source>
        <dbReference type="EMBL" id="BAI62286.1"/>
    </source>
</evidence>
<feature type="domain" description="Endonuclease/exonuclease/phosphatase" evidence="7">
    <location>
        <begin position="13"/>
        <end position="255"/>
    </location>
</feature>
<feature type="binding site" evidence="5">
    <location>
        <position position="255"/>
    </location>
    <ligand>
        <name>Mg(2+)</name>
        <dbReference type="ChEBI" id="CHEBI:18420"/>
        <label>1</label>
    </ligand>
</feature>
<feature type="site" description="Important for catalytic activity" evidence="6">
    <location>
        <position position="228"/>
    </location>
</feature>
<dbReference type="InParanoid" id="D1Z0R4"/>
<evidence type="ECO:0000256" key="4">
    <source>
        <dbReference type="ARBA" id="ARBA00022842"/>
    </source>
</evidence>
<feature type="binding site" evidence="5">
    <location>
        <position position="147"/>
    </location>
    <ligand>
        <name>Mg(2+)</name>
        <dbReference type="ChEBI" id="CHEBI:18420"/>
        <label>1</label>
    </ligand>
</feature>
<dbReference type="AlphaFoldDB" id="D1Z0R4"/>
<dbReference type="GO" id="GO:0008311">
    <property type="term" value="F:double-stranded DNA 3'-5' DNA exonuclease activity"/>
    <property type="evidence" value="ECO:0007669"/>
    <property type="project" value="TreeGrafter"/>
</dbReference>
<reference evidence="8 9" key="1">
    <citation type="journal article" date="2007" name="Appl. Environ. Microbiol.">
        <title>Isolation of key methanogens for global methane emission from rice paddy fields: a novel isolate affiliated with the clone cluster rice cluster I.</title>
        <authorList>
            <person name="Sakai S."/>
            <person name="Imachi H."/>
            <person name="Sekiguchi Y."/>
            <person name="Ohashi A."/>
            <person name="Harada H."/>
            <person name="Kamagata Y."/>
        </authorList>
    </citation>
    <scope>NUCLEOTIDE SEQUENCE [LARGE SCALE GENOMIC DNA]</scope>
    <source>
        <strain evidence="9">DSM 17711 / JCM 13418 / NBRC 101707 / SANAE</strain>
    </source>
</reference>
<evidence type="ECO:0000256" key="2">
    <source>
        <dbReference type="ARBA" id="ARBA00022723"/>
    </source>
</evidence>
<accession>D1Z0R4</accession>
<feature type="binding site" evidence="5">
    <location>
        <position position="27"/>
    </location>
    <ligand>
        <name>Mg(2+)</name>
        <dbReference type="ChEBI" id="CHEBI:18420"/>
        <label>1</label>
    </ligand>
</feature>
<sequence>MSGGGDRIHDQVSAIRELSPDIIAFQEVTALTLSKYIEELSKIGFTHFIDSFQFVKYSSRLKGPRRYGELVASRWPIMEFPGFLKVPWQEKVLSCLIESPEGTIELHTAHVPNGSTNDWIKIRTLEGIYKGLACQSHNHRILCGDFNTPQKELPDGKIITWGQYEKANGDYALCKYWGKRWDKGERNVLEGLAQFDLADVYRKLNGYVTRDFSWYTKRRGKRIGRRFDHVFASSSLKVKECRYLHELRRKGLSDHSPIEVTFQ</sequence>
<evidence type="ECO:0000256" key="3">
    <source>
        <dbReference type="ARBA" id="ARBA00022801"/>
    </source>
</evidence>
<dbReference type="InterPro" id="IPR004808">
    <property type="entry name" value="AP_endonuc_1"/>
</dbReference>
<protein>
    <recommendedName>
        <fullName evidence="7">Endonuclease/exonuclease/phosphatase domain-containing protein</fullName>
    </recommendedName>
</protein>
<dbReference type="GO" id="GO:0008081">
    <property type="term" value="F:phosphoric diester hydrolase activity"/>
    <property type="evidence" value="ECO:0007669"/>
    <property type="project" value="TreeGrafter"/>
</dbReference>
<reference evidence="8 9" key="2">
    <citation type="journal article" date="2008" name="Int. J. Syst. Evol. Microbiol.">
        <title>Methanocella paludicola gen. nov., sp. nov., a methane-producing archaeon, the first isolate of the lineage 'Rice Cluster I', and proposal of the new archaeal order Methanocellales ord. nov.</title>
        <authorList>
            <person name="Sakai S."/>
            <person name="Imachi H."/>
            <person name="Hanada S."/>
            <person name="Ohashi A."/>
            <person name="Harada H."/>
            <person name="Kamagata Y."/>
        </authorList>
    </citation>
    <scope>NUCLEOTIDE SEQUENCE [LARGE SCALE GENOMIC DNA]</scope>
    <source>
        <strain evidence="9">DSM 17711 / JCM 13418 / NBRC 101707 / SANAE</strain>
    </source>
</reference>
<reference evidence="9" key="3">
    <citation type="journal article" date="2011" name="PLoS ONE">
        <title>Genome sequence of a mesophilic hydrogenotrophic methanogen Methanocella paludicola, the first cultivated representative of the order Methanocellales.</title>
        <authorList>
            <person name="Sakai S."/>
            <person name="Takaki Y."/>
            <person name="Shimamura S."/>
            <person name="Sekine M."/>
            <person name="Tajima T."/>
            <person name="Kosugi H."/>
            <person name="Ichikawa N."/>
            <person name="Tasumi E."/>
            <person name="Hiraki A.T."/>
            <person name="Shimizu A."/>
            <person name="Kato Y."/>
            <person name="Nishiko R."/>
            <person name="Mori K."/>
            <person name="Fujita N."/>
            <person name="Imachi H."/>
            <person name="Takai K."/>
        </authorList>
    </citation>
    <scope>NUCLEOTIDE SEQUENCE [LARGE SCALE GENOMIC DNA]</scope>
    <source>
        <strain evidence="9">DSM 17711 / JCM 13418 / NBRC 101707 / SANAE</strain>
    </source>
</reference>
<dbReference type="InterPro" id="IPR005135">
    <property type="entry name" value="Endo/exonuclease/phosphatase"/>
</dbReference>
<evidence type="ECO:0000256" key="1">
    <source>
        <dbReference type="ARBA" id="ARBA00007092"/>
    </source>
</evidence>
<dbReference type="eggNOG" id="arCOG02207">
    <property type="taxonomic scope" value="Archaea"/>
</dbReference>
<keyword evidence="3" id="KW-0378">Hydrolase</keyword>